<dbReference type="SMART" id="SM00536">
    <property type="entry name" value="AXH"/>
    <property type="match status" value="1"/>
</dbReference>
<dbReference type="Proteomes" id="UP000663873">
    <property type="component" value="Unassembled WGS sequence"/>
</dbReference>
<keyword evidence="2" id="KW-0678">Repressor</keyword>
<dbReference type="InterPro" id="IPR003652">
    <property type="entry name" value="Ataxin_AXH_dom"/>
</dbReference>
<dbReference type="EMBL" id="CAJOBO010001776">
    <property type="protein sequence ID" value="CAF4408290.1"/>
    <property type="molecule type" value="Genomic_DNA"/>
</dbReference>
<dbReference type="GO" id="GO:0003677">
    <property type="term" value="F:DNA binding"/>
    <property type="evidence" value="ECO:0007669"/>
    <property type="project" value="UniProtKB-KW"/>
</dbReference>
<dbReference type="EMBL" id="CAJNYD010001317">
    <property type="protein sequence ID" value="CAF3330170.1"/>
    <property type="molecule type" value="Genomic_DNA"/>
</dbReference>
<dbReference type="PANTHER" id="PTHR13392:SF13">
    <property type="entry name" value="AXH DOMAIN-CONTAINING PROTEIN"/>
    <property type="match status" value="1"/>
</dbReference>
<dbReference type="Proteomes" id="UP000663825">
    <property type="component" value="Unassembled WGS sequence"/>
</dbReference>
<dbReference type="Proteomes" id="UP000663833">
    <property type="component" value="Unassembled WGS sequence"/>
</dbReference>
<dbReference type="Pfam" id="PF08517">
    <property type="entry name" value="AXH"/>
    <property type="match status" value="1"/>
</dbReference>
<evidence type="ECO:0000313" key="15">
    <source>
        <dbReference type="EMBL" id="CAF4460444.1"/>
    </source>
</evidence>
<dbReference type="GO" id="GO:0005634">
    <property type="term" value="C:nucleus"/>
    <property type="evidence" value="ECO:0007669"/>
    <property type="project" value="UniProtKB-SubCell"/>
</dbReference>
<dbReference type="Proteomes" id="UP000663865">
    <property type="component" value="Unassembled WGS sequence"/>
</dbReference>
<dbReference type="EMBL" id="CAJOBS010000806">
    <property type="protein sequence ID" value="CAF4644718.1"/>
    <property type="molecule type" value="Genomic_DNA"/>
</dbReference>
<dbReference type="Proteomes" id="UP000663848">
    <property type="component" value="Unassembled WGS sequence"/>
</dbReference>
<evidence type="ECO:0000256" key="4">
    <source>
        <dbReference type="ARBA" id="ARBA00023125"/>
    </source>
</evidence>
<dbReference type="Proteomes" id="UP000663869">
    <property type="component" value="Unassembled WGS sequence"/>
</dbReference>
<dbReference type="GO" id="GO:0006355">
    <property type="term" value="P:regulation of DNA-templated transcription"/>
    <property type="evidence" value="ECO:0007669"/>
    <property type="project" value="InterPro"/>
</dbReference>
<evidence type="ECO:0000313" key="14">
    <source>
        <dbReference type="EMBL" id="CAF4423038.1"/>
    </source>
</evidence>
<protein>
    <recommendedName>
        <fullName evidence="8">AXH domain-containing protein</fullName>
    </recommendedName>
</protein>
<evidence type="ECO:0000256" key="3">
    <source>
        <dbReference type="ARBA" id="ARBA00023015"/>
    </source>
</evidence>
<dbReference type="OrthoDB" id="10000452at2759"/>
<feature type="domain" description="AXH" evidence="8">
    <location>
        <begin position="115"/>
        <end position="248"/>
    </location>
</feature>
<dbReference type="EMBL" id="CAJNYU010002679">
    <property type="protein sequence ID" value="CAF3580717.1"/>
    <property type="molecule type" value="Genomic_DNA"/>
</dbReference>
<dbReference type="EMBL" id="CAJOBQ010000829">
    <property type="protein sequence ID" value="CAF4423038.1"/>
    <property type="molecule type" value="Genomic_DNA"/>
</dbReference>
<dbReference type="PANTHER" id="PTHR13392">
    <property type="entry name" value="ATAXIN 1"/>
    <property type="match status" value="1"/>
</dbReference>
<name>A0A817UEM1_9BILA</name>
<evidence type="ECO:0000313" key="11">
    <source>
        <dbReference type="EMBL" id="CAF3580717.1"/>
    </source>
</evidence>
<evidence type="ECO:0000313" key="17">
    <source>
        <dbReference type="EMBL" id="CAF4644718.1"/>
    </source>
</evidence>
<dbReference type="AlphaFoldDB" id="A0A817UEM1"/>
<evidence type="ECO:0000256" key="5">
    <source>
        <dbReference type="ARBA" id="ARBA00023163"/>
    </source>
</evidence>
<feature type="region of interest" description="Disordered" evidence="7">
    <location>
        <begin position="243"/>
        <end position="290"/>
    </location>
</feature>
<keyword evidence="3" id="KW-0805">Transcription regulation</keyword>
<dbReference type="PROSITE" id="PS51148">
    <property type="entry name" value="AXH"/>
    <property type="match status" value="1"/>
</dbReference>
<evidence type="ECO:0000256" key="1">
    <source>
        <dbReference type="ARBA" id="ARBA00004123"/>
    </source>
</evidence>
<keyword evidence="5" id="KW-0804">Transcription</keyword>
<dbReference type="EMBL" id="CAJNXB010000325">
    <property type="protein sequence ID" value="CAF3044313.1"/>
    <property type="molecule type" value="Genomic_DNA"/>
</dbReference>
<evidence type="ECO:0000313" key="19">
    <source>
        <dbReference type="Proteomes" id="UP000663873"/>
    </source>
</evidence>
<evidence type="ECO:0000313" key="18">
    <source>
        <dbReference type="Proteomes" id="UP000663833"/>
    </source>
</evidence>
<sequence length="290" mass="32888">MDPATKTMACKMSLSSTPFVVDRSNPNLASSNFYRSSSVNSSVANSNNYYSYPDVAPPTTSSLNYTDLLRAWNYHRFLTSTLTTDQLSDNSSSDYYSRNDPLHQYSSRVLPKPSHLQTYDETLLKKFHRDTIVNLDTGESKNIQQLTKHDFLKSAKQSRQYSSLLARVDYIGSVDKSTGRVELRFYVDDIGKTASCYVLQAVPFFVHQYSCWSSISPEHTHHMCGLKCRQLERGDIIIAITEQQRKSSSSSKINDKPEFSQQSPRKSPPGRYMNGQTSSSSNKRYKASNE</sequence>
<dbReference type="Proteomes" id="UP000663838">
    <property type="component" value="Unassembled WGS sequence"/>
</dbReference>
<comment type="caution">
    <text evidence="10">The sequence shown here is derived from an EMBL/GenBank/DDBJ whole genome shotgun (WGS) entry which is preliminary data.</text>
</comment>
<evidence type="ECO:0000259" key="8">
    <source>
        <dbReference type="PROSITE" id="PS51148"/>
    </source>
</evidence>
<dbReference type="EMBL" id="CAJNYV010005033">
    <property type="protein sequence ID" value="CAF3717723.1"/>
    <property type="molecule type" value="Genomic_DNA"/>
</dbReference>
<dbReference type="SUPFAM" id="SSF102031">
    <property type="entry name" value="AXH domain"/>
    <property type="match status" value="1"/>
</dbReference>
<dbReference type="Proteomes" id="UP000663851">
    <property type="component" value="Unassembled WGS sequence"/>
</dbReference>
<keyword evidence="6" id="KW-0539">Nucleus</keyword>
<evidence type="ECO:0000313" key="13">
    <source>
        <dbReference type="EMBL" id="CAF4408290.1"/>
    </source>
</evidence>
<keyword evidence="19" id="KW-1185">Reference proteome</keyword>
<dbReference type="EMBL" id="CAJOBR010001805">
    <property type="protein sequence ID" value="CAF4636725.1"/>
    <property type="molecule type" value="Genomic_DNA"/>
</dbReference>
<dbReference type="InterPro" id="IPR043404">
    <property type="entry name" value="ATAXIN1-like"/>
</dbReference>
<reference evidence="10" key="1">
    <citation type="submission" date="2021-02" db="EMBL/GenBank/DDBJ databases">
        <authorList>
            <person name="Nowell W R."/>
        </authorList>
    </citation>
    <scope>NUCLEOTIDE SEQUENCE</scope>
</reference>
<accession>A0A817UEM1</accession>
<organism evidence="10 18">
    <name type="scientific">Rotaria socialis</name>
    <dbReference type="NCBI Taxonomy" id="392032"/>
    <lineage>
        <taxon>Eukaryota</taxon>
        <taxon>Metazoa</taxon>
        <taxon>Spiralia</taxon>
        <taxon>Gnathifera</taxon>
        <taxon>Rotifera</taxon>
        <taxon>Eurotatoria</taxon>
        <taxon>Bdelloidea</taxon>
        <taxon>Philodinida</taxon>
        <taxon>Philodinidae</taxon>
        <taxon>Rotaria</taxon>
    </lineage>
</organism>
<keyword evidence="4" id="KW-0238">DNA-binding</keyword>
<dbReference type="Proteomes" id="UP000663862">
    <property type="component" value="Unassembled WGS sequence"/>
</dbReference>
<dbReference type="EMBL" id="CAJOBP010005105">
    <property type="protein sequence ID" value="CAF4460444.1"/>
    <property type="molecule type" value="Genomic_DNA"/>
</dbReference>
<evidence type="ECO:0000313" key="12">
    <source>
        <dbReference type="EMBL" id="CAF3717723.1"/>
    </source>
</evidence>
<dbReference type="GO" id="GO:0003723">
    <property type="term" value="F:RNA binding"/>
    <property type="evidence" value="ECO:0007669"/>
    <property type="project" value="InterPro"/>
</dbReference>
<evidence type="ECO:0000256" key="2">
    <source>
        <dbReference type="ARBA" id="ARBA00022491"/>
    </source>
</evidence>
<evidence type="ECO:0000256" key="7">
    <source>
        <dbReference type="SAM" id="MobiDB-lite"/>
    </source>
</evidence>
<evidence type="ECO:0000313" key="10">
    <source>
        <dbReference type="EMBL" id="CAF3330170.1"/>
    </source>
</evidence>
<dbReference type="InterPro" id="IPR036096">
    <property type="entry name" value="Ataxin_AXH_dom_sf"/>
</dbReference>
<evidence type="ECO:0000256" key="6">
    <source>
        <dbReference type="ARBA" id="ARBA00023242"/>
    </source>
</evidence>
<evidence type="ECO:0000313" key="16">
    <source>
        <dbReference type="EMBL" id="CAF4636725.1"/>
    </source>
</evidence>
<evidence type="ECO:0000313" key="9">
    <source>
        <dbReference type="EMBL" id="CAF3044313.1"/>
    </source>
</evidence>
<proteinExistence type="predicted"/>
<comment type="subcellular location">
    <subcellularLocation>
        <location evidence="1">Nucleus</location>
    </subcellularLocation>
</comment>
<gene>
    <name evidence="11" type="ORF">FME351_LOCUS20937</name>
    <name evidence="13" type="ORF">HFQ381_LOCUS20605</name>
    <name evidence="12" type="ORF">KIK155_LOCUS27776</name>
    <name evidence="10" type="ORF">LUA448_LOCUS10967</name>
    <name evidence="16" type="ORF">QYT958_LOCUS13847</name>
    <name evidence="9" type="ORF">TIS948_LOCUS3686</name>
    <name evidence="17" type="ORF">TOA249_LOCUS13543</name>
    <name evidence="14" type="ORF">TSG867_LOCUS14700</name>
    <name evidence="15" type="ORF">UJA718_LOCUS23465</name>
</gene>